<dbReference type="GO" id="GO:0030866">
    <property type="term" value="P:cortical actin cytoskeleton organization"/>
    <property type="evidence" value="ECO:0007669"/>
    <property type="project" value="TreeGrafter"/>
</dbReference>
<dbReference type="PROSITE" id="PS51444">
    <property type="entry name" value="FH2"/>
    <property type="match status" value="1"/>
</dbReference>
<dbReference type="Pfam" id="PF02181">
    <property type="entry name" value="FH2"/>
    <property type="match status" value="1"/>
</dbReference>
<feature type="non-terminal residue" evidence="4">
    <location>
        <position position="186"/>
    </location>
</feature>
<comment type="caution">
    <text evidence="4">The sequence shown here is derived from an EMBL/GenBank/DDBJ whole genome shotgun (WGS) entry which is preliminary data.</text>
</comment>
<evidence type="ECO:0000256" key="2">
    <source>
        <dbReference type="SAM" id="MobiDB-lite"/>
    </source>
</evidence>
<dbReference type="SUPFAM" id="SSF101447">
    <property type="entry name" value="Formin homology 2 domain (FH2 domain)"/>
    <property type="match status" value="1"/>
</dbReference>
<dbReference type="PANTHER" id="PTHR45857:SF4">
    <property type="entry name" value="FORMIN-LIKE PROTEIN"/>
    <property type="match status" value="1"/>
</dbReference>
<feature type="non-terminal residue" evidence="4">
    <location>
        <position position="1"/>
    </location>
</feature>
<feature type="region of interest" description="Disordered" evidence="2">
    <location>
        <begin position="1"/>
        <end position="96"/>
    </location>
</feature>
<comment type="similarity">
    <text evidence="1">Belongs to the formin homology family.</text>
</comment>
<accession>A0A8S3G768</accession>
<evidence type="ECO:0000259" key="3">
    <source>
        <dbReference type="PROSITE" id="PS51444"/>
    </source>
</evidence>
<name>A0A8S3G768_9BILA</name>
<dbReference type="Proteomes" id="UP000676336">
    <property type="component" value="Unassembled WGS sequence"/>
</dbReference>
<dbReference type="InterPro" id="IPR015425">
    <property type="entry name" value="FH2_Formin"/>
</dbReference>
<evidence type="ECO:0000256" key="1">
    <source>
        <dbReference type="ARBA" id="ARBA00023449"/>
    </source>
</evidence>
<reference evidence="4" key="1">
    <citation type="submission" date="2021-02" db="EMBL/GenBank/DDBJ databases">
        <authorList>
            <person name="Nowell W R."/>
        </authorList>
    </citation>
    <scope>NUCLEOTIDE SEQUENCE</scope>
</reference>
<gene>
    <name evidence="4" type="ORF">SMN809_LOCUS63988</name>
</gene>
<feature type="compositionally biased region" description="Pro residues" evidence="2">
    <location>
        <begin position="52"/>
        <end position="94"/>
    </location>
</feature>
<feature type="compositionally biased region" description="Low complexity" evidence="2">
    <location>
        <begin position="12"/>
        <end position="50"/>
    </location>
</feature>
<feature type="domain" description="FH2" evidence="3">
    <location>
        <begin position="98"/>
        <end position="186"/>
    </location>
</feature>
<evidence type="ECO:0000313" key="5">
    <source>
        <dbReference type="Proteomes" id="UP000676336"/>
    </source>
</evidence>
<dbReference type="AlphaFoldDB" id="A0A8S3G768"/>
<evidence type="ECO:0000313" key="4">
    <source>
        <dbReference type="EMBL" id="CAF5152673.1"/>
    </source>
</evidence>
<dbReference type="Gene3D" id="1.20.58.2220">
    <property type="entry name" value="Formin, FH2 domain"/>
    <property type="match status" value="1"/>
</dbReference>
<dbReference type="GO" id="GO:0016477">
    <property type="term" value="P:cell migration"/>
    <property type="evidence" value="ECO:0007669"/>
    <property type="project" value="TreeGrafter"/>
</dbReference>
<protein>
    <recommendedName>
        <fullName evidence="3">FH2 domain-containing protein</fullName>
    </recommendedName>
</protein>
<dbReference type="InterPro" id="IPR042201">
    <property type="entry name" value="FH2_Formin_sf"/>
</dbReference>
<dbReference type="EMBL" id="CAJOBI010283966">
    <property type="protein sequence ID" value="CAF5152673.1"/>
    <property type="molecule type" value="Genomic_DNA"/>
</dbReference>
<sequence>MLDHISCFPATDSLDNGSLNGSSSSISSAPPGAPTSGSSYSNSNMSAISNGAPPPPPPPPPPNFIPPPPPPGPPPPMFGIPTPPPPGMLDPPPGSMTIKKKIETKYKLPNLNWTSLKPGQVRGTVFSELDDEKYFKLIDFDTFEELFKTGSGLPVNQATVSPHLKQKFVKIPESLTLLDPQRQRNL</sequence>
<dbReference type="GO" id="GO:0005829">
    <property type="term" value="C:cytosol"/>
    <property type="evidence" value="ECO:0007669"/>
    <property type="project" value="TreeGrafter"/>
</dbReference>
<dbReference type="GO" id="GO:0051015">
    <property type="term" value="F:actin filament binding"/>
    <property type="evidence" value="ECO:0007669"/>
    <property type="project" value="TreeGrafter"/>
</dbReference>
<organism evidence="4 5">
    <name type="scientific">Rotaria magnacalcarata</name>
    <dbReference type="NCBI Taxonomy" id="392030"/>
    <lineage>
        <taxon>Eukaryota</taxon>
        <taxon>Metazoa</taxon>
        <taxon>Spiralia</taxon>
        <taxon>Gnathifera</taxon>
        <taxon>Rotifera</taxon>
        <taxon>Eurotatoria</taxon>
        <taxon>Bdelloidea</taxon>
        <taxon>Philodinida</taxon>
        <taxon>Philodinidae</taxon>
        <taxon>Rotaria</taxon>
    </lineage>
</organism>
<dbReference type="GO" id="GO:0008360">
    <property type="term" value="P:regulation of cell shape"/>
    <property type="evidence" value="ECO:0007669"/>
    <property type="project" value="TreeGrafter"/>
</dbReference>
<dbReference type="InterPro" id="IPR043592">
    <property type="entry name" value="FMNL_animal"/>
</dbReference>
<proteinExistence type="inferred from homology"/>
<dbReference type="PANTHER" id="PTHR45857">
    <property type="entry name" value="FORMIN-LIKE PROTEIN"/>
    <property type="match status" value="1"/>
</dbReference>